<dbReference type="AlphaFoldDB" id="A0A0D2TJV2"/>
<evidence type="ECO:0000313" key="2">
    <source>
        <dbReference type="EMBL" id="KJB54866.1"/>
    </source>
</evidence>
<proteinExistence type="predicted"/>
<dbReference type="InterPro" id="IPR053151">
    <property type="entry name" value="RNase_H-like"/>
</dbReference>
<dbReference type="InterPro" id="IPR036397">
    <property type="entry name" value="RNaseH_sf"/>
</dbReference>
<dbReference type="EMBL" id="CM001748">
    <property type="protein sequence ID" value="KJB54866.1"/>
    <property type="molecule type" value="Genomic_DNA"/>
</dbReference>
<dbReference type="InterPro" id="IPR012337">
    <property type="entry name" value="RNaseH-like_sf"/>
</dbReference>
<dbReference type="Gramene" id="KJB54866">
    <property type="protein sequence ID" value="KJB54866"/>
    <property type="gene ID" value="B456_009G052300"/>
</dbReference>
<dbReference type="eggNOG" id="KOG1075">
    <property type="taxonomic scope" value="Eukaryota"/>
</dbReference>
<dbReference type="Pfam" id="PF13456">
    <property type="entry name" value="RVT_3"/>
    <property type="match status" value="1"/>
</dbReference>
<reference evidence="2 3" key="1">
    <citation type="journal article" date="2012" name="Nature">
        <title>Repeated polyploidization of Gossypium genomes and the evolution of spinnable cotton fibres.</title>
        <authorList>
            <person name="Paterson A.H."/>
            <person name="Wendel J.F."/>
            <person name="Gundlach H."/>
            <person name="Guo H."/>
            <person name="Jenkins J."/>
            <person name="Jin D."/>
            <person name="Llewellyn D."/>
            <person name="Showmaker K.C."/>
            <person name="Shu S."/>
            <person name="Udall J."/>
            <person name="Yoo M.J."/>
            <person name="Byers R."/>
            <person name="Chen W."/>
            <person name="Doron-Faigenboim A."/>
            <person name="Duke M.V."/>
            <person name="Gong L."/>
            <person name="Grimwood J."/>
            <person name="Grover C."/>
            <person name="Grupp K."/>
            <person name="Hu G."/>
            <person name="Lee T.H."/>
            <person name="Li J."/>
            <person name="Lin L."/>
            <person name="Liu T."/>
            <person name="Marler B.S."/>
            <person name="Page J.T."/>
            <person name="Roberts A.W."/>
            <person name="Romanel E."/>
            <person name="Sanders W.S."/>
            <person name="Szadkowski E."/>
            <person name="Tan X."/>
            <person name="Tang H."/>
            <person name="Xu C."/>
            <person name="Wang J."/>
            <person name="Wang Z."/>
            <person name="Zhang D."/>
            <person name="Zhang L."/>
            <person name="Ashrafi H."/>
            <person name="Bedon F."/>
            <person name="Bowers J.E."/>
            <person name="Brubaker C.L."/>
            <person name="Chee P.W."/>
            <person name="Das S."/>
            <person name="Gingle A.R."/>
            <person name="Haigler C.H."/>
            <person name="Harker D."/>
            <person name="Hoffmann L.V."/>
            <person name="Hovav R."/>
            <person name="Jones D.C."/>
            <person name="Lemke C."/>
            <person name="Mansoor S."/>
            <person name="ur Rahman M."/>
            <person name="Rainville L.N."/>
            <person name="Rambani A."/>
            <person name="Reddy U.K."/>
            <person name="Rong J.K."/>
            <person name="Saranga Y."/>
            <person name="Scheffler B.E."/>
            <person name="Scheffler J.A."/>
            <person name="Stelly D.M."/>
            <person name="Triplett B.A."/>
            <person name="Van Deynze A."/>
            <person name="Vaslin M.F."/>
            <person name="Waghmare V.N."/>
            <person name="Walford S.A."/>
            <person name="Wright R.J."/>
            <person name="Zaki E.A."/>
            <person name="Zhang T."/>
            <person name="Dennis E.S."/>
            <person name="Mayer K.F."/>
            <person name="Peterson D.G."/>
            <person name="Rokhsar D.S."/>
            <person name="Wang X."/>
            <person name="Schmutz J."/>
        </authorList>
    </citation>
    <scope>NUCLEOTIDE SEQUENCE [LARGE SCALE GENOMIC DNA]</scope>
</reference>
<keyword evidence="3" id="KW-1185">Reference proteome</keyword>
<dbReference type="Proteomes" id="UP000032304">
    <property type="component" value="Chromosome 9"/>
</dbReference>
<evidence type="ECO:0000259" key="1">
    <source>
        <dbReference type="Pfam" id="PF13456"/>
    </source>
</evidence>
<feature type="domain" description="RNase H type-1" evidence="1">
    <location>
        <begin position="113"/>
        <end position="175"/>
    </location>
</feature>
<dbReference type="InterPro" id="IPR002156">
    <property type="entry name" value="RNaseH_domain"/>
</dbReference>
<dbReference type="PANTHER" id="PTHR47723">
    <property type="entry name" value="OS05G0353850 PROTEIN"/>
    <property type="match status" value="1"/>
</dbReference>
<dbReference type="STRING" id="29730.A0A0D2TJV2"/>
<dbReference type="PANTHER" id="PTHR47723:SF21">
    <property type="entry name" value="POLYNUCLEOTIDYL TRANSFERASE, RIBONUCLEASE H-LIKE SUPERFAMILY PROTEIN"/>
    <property type="match status" value="1"/>
</dbReference>
<dbReference type="Gene3D" id="3.30.420.10">
    <property type="entry name" value="Ribonuclease H-like superfamily/Ribonuclease H"/>
    <property type="match status" value="1"/>
</dbReference>
<gene>
    <name evidence="2" type="ORF">B456_009G052300</name>
</gene>
<dbReference type="GO" id="GO:0003676">
    <property type="term" value="F:nucleic acid binding"/>
    <property type="evidence" value="ECO:0007669"/>
    <property type="project" value="InterPro"/>
</dbReference>
<protein>
    <recommendedName>
        <fullName evidence="1">RNase H type-1 domain-containing protein</fullName>
    </recommendedName>
</protein>
<evidence type="ECO:0000313" key="3">
    <source>
        <dbReference type="Proteomes" id="UP000032304"/>
    </source>
</evidence>
<dbReference type="GO" id="GO:0004523">
    <property type="term" value="F:RNA-DNA hybrid ribonuclease activity"/>
    <property type="evidence" value="ECO:0007669"/>
    <property type="project" value="InterPro"/>
</dbReference>
<name>A0A0D2TJV2_GOSRA</name>
<organism evidence="2 3">
    <name type="scientific">Gossypium raimondii</name>
    <name type="common">Peruvian cotton</name>
    <name type="synonym">Gossypium klotzschianum subsp. raimondii</name>
    <dbReference type="NCBI Taxonomy" id="29730"/>
    <lineage>
        <taxon>Eukaryota</taxon>
        <taxon>Viridiplantae</taxon>
        <taxon>Streptophyta</taxon>
        <taxon>Embryophyta</taxon>
        <taxon>Tracheophyta</taxon>
        <taxon>Spermatophyta</taxon>
        <taxon>Magnoliopsida</taxon>
        <taxon>eudicotyledons</taxon>
        <taxon>Gunneridae</taxon>
        <taxon>Pentapetalae</taxon>
        <taxon>rosids</taxon>
        <taxon>malvids</taxon>
        <taxon>Malvales</taxon>
        <taxon>Malvaceae</taxon>
        <taxon>Malvoideae</taxon>
        <taxon>Gossypium</taxon>
    </lineage>
</organism>
<accession>A0A0D2TJV2</accession>
<dbReference type="SUPFAM" id="SSF53098">
    <property type="entry name" value="Ribonuclease H-like"/>
    <property type="match status" value="1"/>
</dbReference>
<dbReference type="CDD" id="cd06222">
    <property type="entry name" value="RNase_H_like"/>
    <property type="match status" value="1"/>
</dbReference>
<dbReference type="InterPro" id="IPR044730">
    <property type="entry name" value="RNase_H-like_dom_plant"/>
</dbReference>
<sequence length="209" mass="23952">MVYIGVLGNHCVFQKRIENLHYRRILSENSYPRCQDCSKSHVHVARDCAFTMHLIKWEPPPTNWVKVNVDVGFSEAKQHATLGFLIRNDGLKIRSGIRTHNLVRSVVLAKAMIGFMKIILESDSKTIIKNLQATKEDYSEIRPITWDVKALTMKFSSCHFEFVAGESNAVAHAMAVEGMRRSEDSFWVEDALLKAMEMADLDRLFIWPP</sequence>